<feature type="region of interest" description="Disordered" evidence="1">
    <location>
        <begin position="100"/>
        <end position="138"/>
    </location>
</feature>
<dbReference type="AlphaFoldDB" id="F9WSE3"/>
<keyword evidence="3" id="KW-1185">Reference proteome</keyword>
<evidence type="ECO:0000256" key="1">
    <source>
        <dbReference type="SAM" id="MobiDB-lite"/>
    </source>
</evidence>
<feature type="region of interest" description="Disordered" evidence="1">
    <location>
        <begin position="1"/>
        <end position="62"/>
    </location>
</feature>
<dbReference type="EMBL" id="CAEX01005671">
    <property type="protein sequence ID" value="CCD20482.1"/>
    <property type="molecule type" value="Genomic_DNA"/>
</dbReference>
<reference evidence="2 3" key="1">
    <citation type="journal article" date="2012" name="Proc. Natl. Acad. Sci. U.S.A.">
        <title>Antigenic diversity is generated by distinct evolutionary mechanisms in African trypanosome species.</title>
        <authorList>
            <person name="Jackson A.P."/>
            <person name="Berry A."/>
            <person name="Aslett M."/>
            <person name="Allison H.C."/>
            <person name="Burton P."/>
            <person name="Vavrova-Anderson J."/>
            <person name="Brown R."/>
            <person name="Browne H."/>
            <person name="Corton N."/>
            <person name="Hauser H."/>
            <person name="Gamble J."/>
            <person name="Gilderthorp R."/>
            <person name="Marcello L."/>
            <person name="McQuillan J."/>
            <person name="Otto T.D."/>
            <person name="Quail M.A."/>
            <person name="Sanders M.J."/>
            <person name="van Tonder A."/>
            <person name="Ginger M.L."/>
            <person name="Field M.C."/>
            <person name="Barry J.D."/>
            <person name="Hertz-Fowler C."/>
            <person name="Berriman M."/>
        </authorList>
    </citation>
    <scope>NUCLEOTIDE SEQUENCE</scope>
    <source>
        <strain evidence="2 3">Y486</strain>
    </source>
</reference>
<organism evidence="2 3">
    <name type="scientific">Trypanosoma vivax (strain Y486)</name>
    <dbReference type="NCBI Taxonomy" id="1055687"/>
    <lineage>
        <taxon>Eukaryota</taxon>
        <taxon>Discoba</taxon>
        <taxon>Euglenozoa</taxon>
        <taxon>Kinetoplastea</taxon>
        <taxon>Metakinetoplastina</taxon>
        <taxon>Trypanosomatida</taxon>
        <taxon>Trypanosomatidae</taxon>
        <taxon>Trypanosoma</taxon>
        <taxon>Duttonella</taxon>
    </lineage>
</organism>
<accession>F9WSE3</accession>
<evidence type="ECO:0000313" key="2">
    <source>
        <dbReference type="EMBL" id="CCD20482.1"/>
    </source>
</evidence>
<dbReference type="Proteomes" id="UP000009027">
    <property type="component" value="Unassembled WGS sequence"/>
</dbReference>
<dbReference type="VEuPathDB" id="TriTrypDB:TvY486_0033170"/>
<evidence type="ECO:0000313" key="3">
    <source>
        <dbReference type="Proteomes" id="UP000009027"/>
    </source>
</evidence>
<proteinExistence type="predicted"/>
<protein>
    <submittedName>
        <fullName evidence="2">Uncharacterized protein</fullName>
    </submittedName>
</protein>
<gene>
    <name evidence="2" type="ORF">TvY486_0033170</name>
</gene>
<name>F9WSE3_TRYVY</name>
<sequence>MVFGGAGSEATKGRNGGAAPSPPDSCTEPRRRPSAWQFATAGLSNAPAAKLERDRQITQKHGGPWATACGMLSKGPPGGNFDGARRCVCPRAADQLLAKRKMSKSDSAAAPSAGQSVTHPLAPWLSKRAPPNGSKIRGGRRELLRAKSRPRGRLLRPAASNLGVFGARRVAARSFRTQTRQASVFFFFWFSELQPLRGRLSEGQVYCRRGPGSKAGVGRADSGGVMKMPRLTSGGASLQGIL</sequence>